<name>A0A4R4UMQ4_9ACTN</name>
<dbReference type="GO" id="GO:0016990">
    <property type="term" value="F:arginine deiminase activity"/>
    <property type="evidence" value="ECO:0007669"/>
    <property type="project" value="TreeGrafter"/>
</dbReference>
<dbReference type="Gene3D" id="3.75.10.10">
    <property type="entry name" value="L-arginine/glycine Amidinotransferase, Chain A"/>
    <property type="match status" value="1"/>
</dbReference>
<dbReference type="PANTHER" id="PTHR47271">
    <property type="entry name" value="ARGININE DEIMINASE"/>
    <property type="match status" value="1"/>
</dbReference>
<proteinExistence type="predicted"/>
<comment type="caution">
    <text evidence="1">The sequence shown here is derived from an EMBL/GenBank/DDBJ whole genome shotgun (WGS) entry which is preliminary data.</text>
</comment>
<keyword evidence="2" id="KW-1185">Reference proteome</keyword>
<protein>
    <submittedName>
        <fullName evidence="1">N-dimethylarginine dimethylaminohydrolase</fullName>
    </submittedName>
</protein>
<dbReference type="PANTHER" id="PTHR47271:SF2">
    <property type="entry name" value="ARGININE DEIMINASE"/>
    <property type="match status" value="1"/>
</dbReference>
<reference evidence="1 2" key="1">
    <citation type="submission" date="2019-03" db="EMBL/GenBank/DDBJ databases">
        <title>Draft genome sequences of novel Actinobacteria.</title>
        <authorList>
            <person name="Sahin N."/>
            <person name="Ay H."/>
            <person name="Saygin H."/>
        </authorList>
    </citation>
    <scope>NUCLEOTIDE SEQUENCE [LARGE SCALE GENOMIC DNA]</scope>
    <source>
        <strain evidence="1 2">KC310</strain>
    </source>
</reference>
<gene>
    <name evidence="1" type="ORF">E1292_46030</name>
</gene>
<dbReference type="SUPFAM" id="SSF55909">
    <property type="entry name" value="Pentein"/>
    <property type="match status" value="1"/>
</dbReference>
<dbReference type="AlphaFoldDB" id="A0A4R4UMQ4"/>
<evidence type="ECO:0000313" key="1">
    <source>
        <dbReference type="EMBL" id="TDC88119.1"/>
    </source>
</evidence>
<sequence>MPLQPKARRRNQALACLEAFGGGHRNRWRERVDEKNITIQVSSDVGRLHEVIVGPVKAFTFEDIVSEFVPTPEPHVGEVAAEIFARYPVHAPDPVTAVIQHEQLVALLAAHGVTLHWAHPADAQVQLYTRDMGFVIDDVYFPARPASPIRRREQAGLAWLLPRLSKVRELRGGCIEGSDVLVTDDDVLVGLSGTTNEDGLAALRAAMAAEGIDRRVVPLTFAHPEAVHLNVHFTMAGADVGLFDPPAFARESRSYLESRFDLVDVTPDEVRRFAVNALALAPNRLIVEAADERIAAEVHSRGITPIPIDYSAISCFSGGIHRSVLPLVRG</sequence>
<accession>A0A4R4UMQ4</accession>
<dbReference type="Pfam" id="PF02274">
    <property type="entry name" value="ADI"/>
    <property type="match status" value="1"/>
</dbReference>
<evidence type="ECO:0000313" key="2">
    <source>
        <dbReference type="Proteomes" id="UP000295258"/>
    </source>
</evidence>
<keyword evidence="1" id="KW-0378">Hydrolase</keyword>
<organism evidence="1 2">
    <name type="scientific">Nonomuraea deserti</name>
    <dbReference type="NCBI Taxonomy" id="1848322"/>
    <lineage>
        <taxon>Bacteria</taxon>
        <taxon>Bacillati</taxon>
        <taxon>Actinomycetota</taxon>
        <taxon>Actinomycetes</taxon>
        <taxon>Streptosporangiales</taxon>
        <taxon>Streptosporangiaceae</taxon>
        <taxon>Nonomuraea</taxon>
    </lineage>
</organism>
<dbReference type="Proteomes" id="UP000295258">
    <property type="component" value="Unassembled WGS sequence"/>
</dbReference>
<dbReference type="EMBL" id="SMKO01000256">
    <property type="protein sequence ID" value="TDC88119.1"/>
    <property type="molecule type" value="Genomic_DNA"/>
</dbReference>
<dbReference type="GO" id="GO:0019546">
    <property type="term" value="P:L-arginine deiminase pathway"/>
    <property type="evidence" value="ECO:0007669"/>
    <property type="project" value="TreeGrafter"/>
</dbReference>